<dbReference type="NCBIfam" id="NF037995">
    <property type="entry name" value="TRAP_S1"/>
    <property type="match status" value="1"/>
</dbReference>
<keyword evidence="1 2" id="KW-0732">Signal</keyword>
<dbReference type="RefSeq" id="WP_376813850.1">
    <property type="nucleotide sequence ID" value="NZ_JBHSDY010000010.1"/>
</dbReference>
<evidence type="ECO:0000313" key="3">
    <source>
        <dbReference type="EMBL" id="MFC4299306.1"/>
    </source>
</evidence>
<evidence type="ECO:0000256" key="2">
    <source>
        <dbReference type="SAM" id="SignalP"/>
    </source>
</evidence>
<evidence type="ECO:0000313" key="4">
    <source>
        <dbReference type="Proteomes" id="UP001595756"/>
    </source>
</evidence>
<dbReference type="Gene3D" id="3.40.190.170">
    <property type="entry name" value="Bacterial extracellular solute-binding protein, family 7"/>
    <property type="match status" value="1"/>
</dbReference>
<proteinExistence type="predicted"/>
<accession>A0ABV8S445</accession>
<organism evidence="3 4">
    <name type="scientific">Castellaniella hirudinis</name>
    <dbReference type="NCBI Taxonomy" id="1144617"/>
    <lineage>
        <taxon>Bacteria</taxon>
        <taxon>Pseudomonadati</taxon>
        <taxon>Pseudomonadota</taxon>
        <taxon>Betaproteobacteria</taxon>
        <taxon>Burkholderiales</taxon>
        <taxon>Alcaligenaceae</taxon>
        <taxon>Castellaniella</taxon>
    </lineage>
</organism>
<dbReference type="PIRSF" id="PIRSF039026">
    <property type="entry name" value="SiaP"/>
    <property type="match status" value="1"/>
</dbReference>
<protein>
    <submittedName>
        <fullName evidence="3">TRAP transporter substrate-binding protein</fullName>
    </submittedName>
</protein>
<keyword evidence="4" id="KW-1185">Reference proteome</keyword>
<sequence length="366" mass="40513">MTFMKRRSFLTATAAAASASIAAPAFAQSEPKLNWRLVSAYPKSLDVIFNTATMLADHVRVLTNGKFNIQVFAAGELVPPFQSADAAAAGTVEMAYMPPQYNWGKDPTWALGSSIPFGLNTRQTNAWLYYGGGNDLLNDFYQQHGLYGLPCGNTSAQMGGWFRKEINAVEDLKGLKLRVGGYVGKVLEKLGAVPQAIPAGEIYTSLERGTIDAAEWIGPYDDEKLGLYKVAPYYYYPGWWEGQSLIYTFVNAGKWKELPPVYQQAVRVACEAVNGNVVAHYDHENPQAIRRLVANGAKLRLFKKEVLDACWNASNEVAAELSSGNANFKKIYDSQVSFRRDAYLWAQIAEAGHDNYMMSLQREGKL</sequence>
<feature type="chain" id="PRO_5046831328" evidence="2">
    <location>
        <begin position="28"/>
        <end position="366"/>
    </location>
</feature>
<dbReference type="PANTHER" id="PTHR33376:SF5">
    <property type="entry name" value="EXTRACYTOPLASMIC SOLUTE RECEPTOR PROTEIN"/>
    <property type="match status" value="1"/>
</dbReference>
<evidence type="ECO:0000256" key="1">
    <source>
        <dbReference type="ARBA" id="ARBA00022729"/>
    </source>
</evidence>
<dbReference type="Proteomes" id="UP001595756">
    <property type="component" value="Unassembled WGS sequence"/>
</dbReference>
<gene>
    <name evidence="3" type="ORF">ACFO0J_14780</name>
</gene>
<dbReference type="InterPro" id="IPR006311">
    <property type="entry name" value="TAT_signal"/>
</dbReference>
<reference evidence="4" key="1">
    <citation type="journal article" date="2019" name="Int. J. Syst. Evol. Microbiol.">
        <title>The Global Catalogue of Microorganisms (GCM) 10K type strain sequencing project: providing services to taxonomists for standard genome sequencing and annotation.</title>
        <authorList>
            <consortium name="The Broad Institute Genomics Platform"/>
            <consortium name="The Broad Institute Genome Sequencing Center for Infectious Disease"/>
            <person name="Wu L."/>
            <person name="Ma J."/>
        </authorList>
    </citation>
    <scope>NUCLEOTIDE SEQUENCE [LARGE SCALE GENOMIC DNA]</scope>
    <source>
        <strain evidence="4">CGMCC 1.19029</strain>
    </source>
</reference>
<name>A0ABV8S445_9BURK</name>
<dbReference type="Gene3D" id="3.40.190.10">
    <property type="entry name" value="Periplasmic binding protein-like II"/>
    <property type="match status" value="1"/>
</dbReference>
<dbReference type="PROSITE" id="PS51318">
    <property type="entry name" value="TAT"/>
    <property type="match status" value="1"/>
</dbReference>
<feature type="signal peptide" evidence="2">
    <location>
        <begin position="1"/>
        <end position="27"/>
    </location>
</feature>
<comment type="caution">
    <text evidence="3">The sequence shown here is derived from an EMBL/GenBank/DDBJ whole genome shotgun (WGS) entry which is preliminary data.</text>
</comment>
<dbReference type="EMBL" id="JBHSDY010000010">
    <property type="protein sequence ID" value="MFC4299306.1"/>
    <property type="molecule type" value="Genomic_DNA"/>
</dbReference>
<dbReference type="Pfam" id="PF03480">
    <property type="entry name" value="DctP"/>
    <property type="match status" value="1"/>
</dbReference>
<dbReference type="InterPro" id="IPR038404">
    <property type="entry name" value="TRAP_DctP_sf"/>
</dbReference>
<dbReference type="InterPro" id="IPR018389">
    <property type="entry name" value="DctP_fam"/>
</dbReference>
<dbReference type="InterPro" id="IPR026289">
    <property type="entry name" value="SBP_TakP-like"/>
</dbReference>
<dbReference type="PANTHER" id="PTHR33376">
    <property type="match status" value="1"/>
</dbReference>